<dbReference type="EMBL" id="MN739168">
    <property type="protein sequence ID" value="QHS92077.1"/>
    <property type="molecule type" value="Genomic_DNA"/>
</dbReference>
<accession>A0A6C0BI93</accession>
<protein>
    <submittedName>
        <fullName evidence="1">Uncharacterized protein</fullName>
    </submittedName>
</protein>
<sequence length="282" mass="31693">MAQSLSSHAMWSGISATTWSSALSALTSDPAIKEIELASAHADTRFFLRRAGTKYIRRIERGEWEVLQEILEPWPSVTPPRRGLPFTEPPPLKRSYGDMPPLETEGERLVFVDDEVARPSPSKKARAMSVDSMPSLIHPADAHHILFCTACDEEVDGLRVGNLCAPCWQETCGCETTDREEETTGDEEKDWYFHTPPMPATFDMYHPHTLLQFLNFITSVNMYAKNESSMFFFDMIPKEIAAAMLDHPWVSGTPSPDDDWNGGPATAKEVHDLKTLLSDYVE</sequence>
<dbReference type="AlphaFoldDB" id="A0A6C0BI93"/>
<organism evidence="1">
    <name type="scientific">viral metagenome</name>
    <dbReference type="NCBI Taxonomy" id="1070528"/>
    <lineage>
        <taxon>unclassified sequences</taxon>
        <taxon>metagenomes</taxon>
        <taxon>organismal metagenomes</taxon>
    </lineage>
</organism>
<name>A0A6C0BI93_9ZZZZ</name>
<reference evidence="1" key="1">
    <citation type="journal article" date="2020" name="Nature">
        <title>Giant virus diversity and host interactions through global metagenomics.</title>
        <authorList>
            <person name="Schulz F."/>
            <person name="Roux S."/>
            <person name="Paez-Espino D."/>
            <person name="Jungbluth S."/>
            <person name="Walsh D.A."/>
            <person name="Denef V.J."/>
            <person name="McMahon K.D."/>
            <person name="Konstantinidis K.T."/>
            <person name="Eloe-Fadrosh E.A."/>
            <person name="Kyrpides N.C."/>
            <person name="Woyke T."/>
        </authorList>
    </citation>
    <scope>NUCLEOTIDE SEQUENCE</scope>
    <source>
        <strain evidence="1">GVMAG-M-3300013285-6</strain>
    </source>
</reference>
<evidence type="ECO:0000313" key="1">
    <source>
        <dbReference type="EMBL" id="QHS92077.1"/>
    </source>
</evidence>
<proteinExistence type="predicted"/>